<accession>A0A4U1EU51</accession>
<proteinExistence type="predicted"/>
<comment type="caution">
    <text evidence="1">The sequence shown here is derived from an EMBL/GenBank/DDBJ whole genome shotgun (WGS) entry which is preliminary data.</text>
</comment>
<dbReference type="Proteomes" id="UP000308365">
    <property type="component" value="Unassembled WGS sequence"/>
</dbReference>
<protein>
    <submittedName>
        <fullName evidence="1">Uncharacterized protein</fullName>
    </submittedName>
</protein>
<feature type="non-terminal residue" evidence="1">
    <location>
        <position position="1"/>
    </location>
</feature>
<dbReference type="PANTHER" id="PTHR22896:SF3">
    <property type="entry name" value="CDK5 AND ABL1 ENZYME SUBSTRATE 2"/>
    <property type="match status" value="1"/>
</dbReference>
<sequence>SEDGRGHGRWIPGPVPWHCCLGCIAATAEVRGLAVPPGRALLPQQHLPGWASLEFLEDTSVCAAFSVLPCGEGLCVSDLRVDSQKQRYPSGDVSISSEMVFLLEDVELGADGNVVSYQDSVPHQHPGHAQAGPLPQPRLRVPCAPLGSRCKPVLPRHKYVLIFASYMTTVIEYVKLSHLKKDMKETFWEKFPHIKLMLSKIRS</sequence>
<reference evidence="2" key="1">
    <citation type="journal article" date="2019" name="IScience">
        <title>Narwhal Genome Reveals Long-Term Low Genetic Diversity despite Current Large Abundance Size.</title>
        <authorList>
            <person name="Westbury M.V."/>
            <person name="Petersen B."/>
            <person name="Garde E."/>
            <person name="Heide-Jorgensen M.P."/>
            <person name="Lorenzen E.D."/>
        </authorList>
    </citation>
    <scope>NUCLEOTIDE SEQUENCE [LARGE SCALE GENOMIC DNA]</scope>
</reference>
<dbReference type="GO" id="GO:0051726">
    <property type="term" value="P:regulation of cell cycle"/>
    <property type="evidence" value="ECO:0007669"/>
    <property type="project" value="InterPro"/>
</dbReference>
<name>A0A4U1EU51_MONMO</name>
<evidence type="ECO:0000313" key="1">
    <source>
        <dbReference type="EMBL" id="TKC40225.1"/>
    </source>
</evidence>
<dbReference type="InterPro" id="IPR012388">
    <property type="entry name" value="CABLES1/2"/>
</dbReference>
<dbReference type="AlphaFoldDB" id="A0A4U1EU51"/>
<organism evidence="1 2">
    <name type="scientific">Monodon monoceros</name>
    <name type="common">Narwhal</name>
    <name type="synonym">Ceratodon monodon</name>
    <dbReference type="NCBI Taxonomy" id="40151"/>
    <lineage>
        <taxon>Eukaryota</taxon>
        <taxon>Metazoa</taxon>
        <taxon>Chordata</taxon>
        <taxon>Craniata</taxon>
        <taxon>Vertebrata</taxon>
        <taxon>Euteleostomi</taxon>
        <taxon>Mammalia</taxon>
        <taxon>Eutheria</taxon>
        <taxon>Laurasiatheria</taxon>
        <taxon>Artiodactyla</taxon>
        <taxon>Whippomorpha</taxon>
        <taxon>Cetacea</taxon>
        <taxon>Odontoceti</taxon>
        <taxon>Monodontidae</taxon>
        <taxon>Monodon</taxon>
    </lineage>
</organism>
<evidence type="ECO:0000313" key="2">
    <source>
        <dbReference type="Proteomes" id="UP000308365"/>
    </source>
</evidence>
<dbReference type="EMBL" id="RWIC01000782">
    <property type="protein sequence ID" value="TKC40225.1"/>
    <property type="molecule type" value="Genomic_DNA"/>
</dbReference>
<dbReference type="PANTHER" id="PTHR22896">
    <property type="entry name" value="CDK5 AND ABL1 ENZYME SUBSTRATE 1"/>
    <property type="match status" value="1"/>
</dbReference>
<gene>
    <name evidence="1" type="ORF">EI555_007771</name>
</gene>